<keyword evidence="2" id="KW-1185">Reference proteome</keyword>
<dbReference type="EMBL" id="JAAOMA010000011">
    <property type="protein sequence ID" value="NHR05464.1"/>
    <property type="molecule type" value="Genomic_DNA"/>
</dbReference>
<name>A0ABX0L169_9NEIS</name>
<dbReference type="InterPro" id="IPR004499">
    <property type="entry name" value="Pro-tRNA-ligase_IIa_arc-type"/>
</dbReference>
<dbReference type="Proteomes" id="UP001515641">
    <property type="component" value="Unassembled WGS sequence"/>
</dbReference>
<sequence length="487" mass="54533">MSSDVQKTTQTHGLGLGEFTLRLKQAGICDLGVVQVPGANVLLPWGVALSERLVTLIRASFNEMGLDEYAYPQVVPEVCFEPMADLLDSQRGLLQIATRLDMEQGRSRGVLTPTGEQVIASHWRQLVHQSESLPIRMFQRARYFRPVSSADRSGKGVFAALEAADIFEFHCCHPLKQTALDDIQKLHQRLLKLVNELPLPQFVGIRPPWGNHSELYEWALGGDTPLPSGECVQTSALYFQGQQLSRRYDIGFGKGEQRQHTWQLDGFVSRRTMYAQLCLTAKQDGSLSVHPRLASTQIVILARSLEQAHDERQQLQLLLGQLKAQGRRVLLEYCVDAKALTNKFKQWKGRGAPLLMLYFGRRHPQDQLRIRLYRTDSDQEVGASADTDMLARQVENALDDIDDDASETILRRARAQIVFASSIDDARDALAARKSVVAPVCPTRENAQEVATWKMGELCSFAAAENSAPCIFSGRPTWARALLSRRI</sequence>
<dbReference type="InterPro" id="IPR045864">
    <property type="entry name" value="aa-tRNA-synth_II/BPL/LPL"/>
</dbReference>
<proteinExistence type="predicted"/>
<gene>
    <name evidence="1" type="ORF">HA052_09640</name>
</gene>
<dbReference type="Gene3D" id="3.30.930.10">
    <property type="entry name" value="Bira Bifunctional Protein, Domain 2"/>
    <property type="match status" value="1"/>
</dbReference>
<evidence type="ECO:0000313" key="1">
    <source>
        <dbReference type="EMBL" id="NHR05464.1"/>
    </source>
</evidence>
<dbReference type="PANTHER" id="PTHR43382">
    <property type="entry name" value="PROLYL-TRNA SYNTHETASE"/>
    <property type="match status" value="1"/>
</dbReference>
<reference evidence="1 2" key="1">
    <citation type="submission" date="2020-03" db="EMBL/GenBank/DDBJ databases">
        <title>Draft genome sequence of environmentally isolated cultures.</title>
        <authorList>
            <person name="Wilson H.S."/>
            <person name="De Leon M.E."/>
        </authorList>
    </citation>
    <scope>NUCLEOTIDE SEQUENCE [LARGE SCALE GENOMIC DNA]</scope>
    <source>
        <strain evidence="1 2">HSC-31F16</strain>
    </source>
</reference>
<evidence type="ECO:0008006" key="3">
    <source>
        <dbReference type="Google" id="ProtNLM"/>
    </source>
</evidence>
<comment type="caution">
    <text evidence="1">The sequence shown here is derived from an EMBL/GenBank/DDBJ whole genome shotgun (WGS) entry which is preliminary data.</text>
</comment>
<dbReference type="PANTHER" id="PTHR43382:SF2">
    <property type="entry name" value="BIFUNCTIONAL GLUTAMATE_PROLINE--TRNA LIGASE"/>
    <property type="match status" value="1"/>
</dbReference>
<dbReference type="RefSeq" id="WP_166451768.1">
    <property type="nucleotide sequence ID" value="NZ_JAAOMA010000011.1"/>
</dbReference>
<protein>
    <recommendedName>
        <fullName evidence="3">Proline--tRNA ligase</fullName>
    </recommendedName>
</protein>
<evidence type="ECO:0000313" key="2">
    <source>
        <dbReference type="Proteomes" id="UP001515641"/>
    </source>
</evidence>
<organism evidence="1 2">
    <name type="scientific">Chromobacterium fluminis</name>
    <dbReference type="NCBI Taxonomy" id="3044269"/>
    <lineage>
        <taxon>Bacteria</taxon>
        <taxon>Pseudomonadati</taxon>
        <taxon>Pseudomonadota</taxon>
        <taxon>Betaproteobacteria</taxon>
        <taxon>Neisseriales</taxon>
        <taxon>Chromobacteriaceae</taxon>
        <taxon>Chromobacterium</taxon>
    </lineage>
</organism>
<dbReference type="SUPFAM" id="SSF55681">
    <property type="entry name" value="Class II aaRS and biotin synthetases"/>
    <property type="match status" value="1"/>
</dbReference>
<accession>A0ABX0L169</accession>